<evidence type="ECO:0000313" key="7">
    <source>
        <dbReference type="Proteomes" id="UP001614391"/>
    </source>
</evidence>
<dbReference type="PANTHER" id="PTHR22683">
    <property type="entry name" value="SPORULATION PROTEIN RELATED"/>
    <property type="match status" value="1"/>
</dbReference>
<gene>
    <name evidence="6" type="ORF">ACIGW0_05275</name>
</gene>
<dbReference type="SUPFAM" id="SSF52540">
    <property type="entry name" value="P-loop containing nucleoside triphosphate hydrolases"/>
    <property type="match status" value="1"/>
</dbReference>
<keyword evidence="2 3" id="KW-0067">ATP-binding</keyword>
<evidence type="ECO:0000259" key="5">
    <source>
        <dbReference type="PROSITE" id="PS50901"/>
    </source>
</evidence>
<dbReference type="EMBL" id="JBITYT010000002">
    <property type="protein sequence ID" value="MFI9118810.1"/>
    <property type="molecule type" value="Genomic_DNA"/>
</dbReference>
<dbReference type="InterPro" id="IPR002543">
    <property type="entry name" value="FtsK_dom"/>
</dbReference>
<dbReference type="Pfam" id="PF01580">
    <property type="entry name" value="FtsK_SpoIIIE"/>
    <property type="match status" value="1"/>
</dbReference>
<proteinExistence type="predicted"/>
<dbReference type="InterPro" id="IPR027417">
    <property type="entry name" value="P-loop_NTPase"/>
</dbReference>
<feature type="binding site" evidence="3">
    <location>
        <begin position="418"/>
        <end position="425"/>
    </location>
    <ligand>
        <name>ATP</name>
        <dbReference type="ChEBI" id="CHEBI:30616"/>
    </ligand>
</feature>
<reference evidence="6 7" key="1">
    <citation type="submission" date="2024-10" db="EMBL/GenBank/DDBJ databases">
        <title>The Natural Products Discovery Center: Release of the First 8490 Sequenced Strains for Exploring Actinobacteria Biosynthetic Diversity.</title>
        <authorList>
            <person name="Kalkreuter E."/>
            <person name="Kautsar S.A."/>
            <person name="Yang D."/>
            <person name="Bader C.D."/>
            <person name="Teijaro C.N."/>
            <person name="Fluegel L."/>
            <person name="Davis C.M."/>
            <person name="Simpson J.R."/>
            <person name="Lauterbach L."/>
            <person name="Steele A.D."/>
            <person name="Gui C."/>
            <person name="Meng S."/>
            <person name="Li G."/>
            <person name="Viehrig K."/>
            <person name="Ye F."/>
            <person name="Su P."/>
            <person name="Kiefer A.F."/>
            <person name="Nichols A."/>
            <person name="Cepeda A.J."/>
            <person name="Yan W."/>
            <person name="Fan B."/>
            <person name="Jiang Y."/>
            <person name="Adhikari A."/>
            <person name="Zheng C.-J."/>
            <person name="Schuster L."/>
            <person name="Cowan T.M."/>
            <person name="Smanski M.J."/>
            <person name="Chevrette M.G."/>
            <person name="De Carvalho L.P.S."/>
            <person name="Shen B."/>
        </authorList>
    </citation>
    <scope>NUCLEOTIDE SEQUENCE [LARGE SCALE GENOMIC DNA]</scope>
    <source>
        <strain evidence="6 7">NPDC053346</strain>
    </source>
</reference>
<accession>A0ABW8CMM7</accession>
<dbReference type="Proteomes" id="UP001614391">
    <property type="component" value="Unassembled WGS sequence"/>
</dbReference>
<dbReference type="Gene3D" id="3.40.50.300">
    <property type="entry name" value="P-loop containing nucleotide triphosphate hydrolases"/>
    <property type="match status" value="1"/>
</dbReference>
<dbReference type="PROSITE" id="PS50901">
    <property type="entry name" value="FTSK"/>
    <property type="match status" value="1"/>
</dbReference>
<keyword evidence="1 3" id="KW-0547">Nucleotide-binding</keyword>
<evidence type="ECO:0000256" key="4">
    <source>
        <dbReference type="SAM" id="MobiDB-lite"/>
    </source>
</evidence>
<comment type="caution">
    <text evidence="6">The sequence shown here is derived from an EMBL/GenBank/DDBJ whole genome shotgun (WGS) entry which is preliminary data.</text>
</comment>
<organism evidence="6 7">
    <name type="scientific">Streptomyces bikiniensis</name>
    <dbReference type="NCBI Taxonomy" id="1896"/>
    <lineage>
        <taxon>Bacteria</taxon>
        <taxon>Bacillati</taxon>
        <taxon>Actinomycetota</taxon>
        <taxon>Actinomycetes</taxon>
        <taxon>Kitasatosporales</taxon>
        <taxon>Streptomycetaceae</taxon>
        <taxon>Streptomyces</taxon>
    </lineage>
</organism>
<feature type="region of interest" description="Disordered" evidence="4">
    <location>
        <begin position="1"/>
        <end position="25"/>
    </location>
</feature>
<dbReference type="InterPro" id="IPR050206">
    <property type="entry name" value="FtsK/SpoIIIE/SftA"/>
</dbReference>
<feature type="domain" description="FtsK" evidence="5">
    <location>
        <begin position="391"/>
        <end position="586"/>
    </location>
</feature>
<dbReference type="PANTHER" id="PTHR22683:SF41">
    <property type="entry name" value="DNA TRANSLOCASE FTSK"/>
    <property type="match status" value="1"/>
</dbReference>
<evidence type="ECO:0000256" key="2">
    <source>
        <dbReference type="ARBA" id="ARBA00022840"/>
    </source>
</evidence>
<name>A0ABW8CMM7_STRBI</name>
<dbReference type="RefSeq" id="WP_399611143.1">
    <property type="nucleotide sequence ID" value="NZ_JBITYT010000002.1"/>
</dbReference>
<keyword evidence="7" id="KW-1185">Reference proteome</keyword>
<evidence type="ECO:0000256" key="3">
    <source>
        <dbReference type="PROSITE-ProRule" id="PRU00289"/>
    </source>
</evidence>
<sequence>MTEHLTEHTPAPAASVSGSGPEPMATVTFLHPTPATVPPMPAEPPTVGPDDRTVVLETARIILDKPTALTPAPVVGRVEKVDLDDFDADAPLIPAWMYSAEGWAAWAGVFYRARRRDFRRWVRRQPTQRGHVRQFGRGARRTREWVVGFEGVRVQSAAHTAHVLTREAKLAARHARFTPRILGSKKELAMKAAEKATKAAEEAVLLHKKAKKDRNRARNLRAGVAYGPPLAAIGTGYVMAGGLGLAAGLLSTFAGGAFVGRKPYDEEADWTSDWRSLGDGDRMTAPMLDAAFRAAKVIGSEESLGVVQMPMLDARGAWTAVLDLPPGVPAKKAIRATDELAAAFGVEEAQVSVAKRGRAGRIELYVSCDLPFTDKAKPGPLLALEAAANFWGPISIGPDVRGLPISISVVERSGLIGGEPGAGKSASGNTILLAAALDPRVILVLADGKGGGDLEPFEHLCECFEGDADPEAFYKLLLEQVEDMKRRYALLKKLGKRKVTEELAAKYPELRQKLIWVDELMFYTTDEEYGKKITKLLRNLVSRGRAAGIITFCATQKPGSDVVDTSLRDLLSIRWALRCTTPEASDTILGKGAAASGYSAKTIQSEMRGAGLLWAEGTNPTMVRADYYTDEQVEELLARATEWRRAAGTLPNGPVSLPDQLRAQGDDEALLLATVLDVFAAHATEDGPAEWLPGQLLLDELKTAGHTVTAEKLGALVVRTDEEKAKRPWGEKGSRLAGYPLARVEAAATTRFGLTA</sequence>
<evidence type="ECO:0000256" key="1">
    <source>
        <dbReference type="ARBA" id="ARBA00022741"/>
    </source>
</evidence>
<protein>
    <submittedName>
        <fullName evidence="6">FtsK/SpoIIIE domain-containing protein</fullName>
    </submittedName>
</protein>
<evidence type="ECO:0000313" key="6">
    <source>
        <dbReference type="EMBL" id="MFI9118810.1"/>
    </source>
</evidence>